<dbReference type="Gene3D" id="2.90.10.10">
    <property type="entry name" value="Bulb-type lectin domain"/>
    <property type="match status" value="1"/>
</dbReference>
<dbReference type="RefSeq" id="WP_149848179.1">
    <property type="nucleotide sequence ID" value="NZ_VUOB01000006.1"/>
</dbReference>
<reference evidence="2 3" key="1">
    <citation type="submission" date="2019-09" db="EMBL/GenBank/DDBJ databases">
        <title>Goodfellowia gen. nov., a new genus of the Pseudonocardineae related to Actinoalloteichus, containing Goodfellowia coeruleoviolacea gen. nov., comb. nov. gen. nov., comb. nov.</title>
        <authorList>
            <person name="Labeda D."/>
        </authorList>
    </citation>
    <scope>NUCLEOTIDE SEQUENCE [LARGE SCALE GENOMIC DNA]</scope>
    <source>
        <strain evidence="2 3">AN110305</strain>
    </source>
</reference>
<evidence type="ECO:0000313" key="2">
    <source>
        <dbReference type="EMBL" id="KAA2265379.1"/>
    </source>
</evidence>
<sequence length="181" mass="19446">MWVSTINPRDYHHAIVQWDGDTAAQKTSWMVGNDGNRRWIPDLATFQCLHDTGSGNAISASSDVLDTLPNLNNVWATCGADRIGVNGALEENSYLQAGGYRLTITSTEVDLTNNGHLVWANTIRAGAQLKLQTDGNLVSYNADGTAHWATNTVGSGAAWLVLGTDGSLRLYNAGGRQIWSG</sequence>
<gene>
    <name evidence="2" type="ORF">F0L68_04750</name>
</gene>
<dbReference type="InterPro" id="IPR036426">
    <property type="entry name" value="Bulb-type_lectin_dom_sf"/>
</dbReference>
<organism evidence="2 3">
    <name type="scientific">Solihabitans fulvus</name>
    <dbReference type="NCBI Taxonomy" id="1892852"/>
    <lineage>
        <taxon>Bacteria</taxon>
        <taxon>Bacillati</taxon>
        <taxon>Actinomycetota</taxon>
        <taxon>Actinomycetes</taxon>
        <taxon>Pseudonocardiales</taxon>
        <taxon>Pseudonocardiaceae</taxon>
        <taxon>Solihabitans</taxon>
    </lineage>
</organism>
<accession>A0A5B2XRB4</accession>
<reference evidence="2 3" key="2">
    <citation type="submission" date="2019-09" db="EMBL/GenBank/DDBJ databases">
        <authorList>
            <person name="Jin C."/>
        </authorList>
    </citation>
    <scope>NUCLEOTIDE SEQUENCE [LARGE SCALE GENOMIC DNA]</scope>
    <source>
        <strain evidence="2 3">AN110305</strain>
    </source>
</reference>
<proteinExistence type="predicted"/>
<dbReference type="Proteomes" id="UP000323454">
    <property type="component" value="Unassembled WGS sequence"/>
</dbReference>
<feature type="domain" description="Bulb-type lectin" evidence="1">
    <location>
        <begin position="102"/>
        <end position="181"/>
    </location>
</feature>
<evidence type="ECO:0000313" key="3">
    <source>
        <dbReference type="Proteomes" id="UP000323454"/>
    </source>
</evidence>
<name>A0A5B2XRB4_9PSEU</name>
<dbReference type="OrthoDB" id="516973at2"/>
<dbReference type="AlphaFoldDB" id="A0A5B2XRB4"/>
<comment type="caution">
    <text evidence="2">The sequence shown here is derived from an EMBL/GenBank/DDBJ whole genome shotgun (WGS) entry which is preliminary data.</text>
</comment>
<dbReference type="EMBL" id="VUOB01000006">
    <property type="protein sequence ID" value="KAA2265379.1"/>
    <property type="molecule type" value="Genomic_DNA"/>
</dbReference>
<protein>
    <recommendedName>
        <fullName evidence="1">Bulb-type lectin domain-containing protein</fullName>
    </recommendedName>
</protein>
<dbReference type="InterPro" id="IPR001480">
    <property type="entry name" value="Bulb-type_lectin_dom"/>
</dbReference>
<dbReference type="PROSITE" id="PS50927">
    <property type="entry name" value="BULB_LECTIN"/>
    <property type="match status" value="1"/>
</dbReference>
<evidence type="ECO:0000259" key="1">
    <source>
        <dbReference type="PROSITE" id="PS50927"/>
    </source>
</evidence>
<dbReference type="SUPFAM" id="SSF51110">
    <property type="entry name" value="alpha-D-mannose-specific plant lectins"/>
    <property type="match status" value="1"/>
</dbReference>
<keyword evidence="3" id="KW-1185">Reference proteome</keyword>